<feature type="domain" description="Glutamyl/glutaminyl-tRNA synthetase class Ib catalytic" evidence="7">
    <location>
        <begin position="23"/>
        <end position="304"/>
    </location>
</feature>
<keyword evidence="9" id="KW-1185">Reference proteome</keyword>
<dbReference type="GO" id="GO:0005829">
    <property type="term" value="C:cytosol"/>
    <property type="evidence" value="ECO:0007669"/>
    <property type="project" value="TreeGrafter"/>
</dbReference>
<dbReference type="GO" id="GO:0005524">
    <property type="term" value="F:ATP binding"/>
    <property type="evidence" value="ECO:0007669"/>
    <property type="project" value="UniProtKB-KW"/>
</dbReference>
<evidence type="ECO:0000256" key="1">
    <source>
        <dbReference type="ARBA" id="ARBA00022598"/>
    </source>
</evidence>
<dbReference type="PANTHER" id="PTHR43097">
    <property type="entry name" value="GLUTAMINE-TRNA LIGASE"/>
    <property type="match status" value="1"/>
</dbReference>
<dbReference type="PANTHER" id="PTHR43097:SF5">
    <property type="entry name" value="GLUTAMATE--TRNA LIGASE"/>
    <property type="match status" value="1"/>
</dbReference>
<reference evidence="8" key="2">
    <citation type="journal article" date="2023" name="Plants (Basel)">
        <title>Annotation of the Turnera subulata (Passifloraceae) Draft Genome Reveals the S-Locus Evolved after the Divergence of Turneroideae from Passifloroideae in a Stepwise Manner.</title>
        <authorList>
            <person name="Henning P.M."/>
            <person name="Roalson E.H."/>
            <person name="Mir W."/>
            <person name="McCubbin A.G."/>
            <person name="Shore J.S."/>
        </authorList>
    </citation>
    <scope>NUCLEOTIDE SEQUENCE</scope>
    <source>
        <strain evidence="8">F60SS</strain>
    </source>
</reference>
<accession>A0A9Q0JMI4</accession>
<evidence type="ECO:0000259" key="7">
    <source>
        <dbReference type="Pfam" id="PF00749"/>
    </source>
</evidence>
<dbReference type="Proteomes" id="UP001141552">
    <property type="component" value="Unassembled WGS sequence"/>
</dbReference>
<keyword evidence="4 6" id="KW-0648">Protein biosynthesis</keyword>
<dbReference type="PROSITE" id="PS00178">
    <property type="entry name" value="AA_TRNA_LIGASE_I"/>
    <property type="match status" value="1"/>
</dbReference>
<protein>
    <recommendedName>
        <fullName evidence="7">Glutamyl/glutaminyl-tRNA synthetase class Ib catalytic domain-containing protein</fullName>
    </recommendedName>
</protein>
<dbReference type="Gene3D" id="3.40.50.620">
    <property type="entry name" value="HUPs"/>
    <property type="match status" value="1"/>
</dbReference>
<dbReference type="InterPro" id="IPR020058">
    <property type="entry name" value="Glu/Gln-tRNA-synth_Ib_cat-dom"/>
</dbReference>
<evidence type="ECO:0000313" key="8">
    <source>
        <dbReference type="EMBL" id="KAJ4847228.1"/>
    </source>
</evidence>
<dbReference type="EMBL" id="JAKUCV010001225">
    <property type="protein sequence ID" value="KAJ4847228.1"/>
    <property type="molecule type" value="Genomic_DNA"/>
</dbReference>
<evidence type="ECO:0000256" key="3">
    <source>
        <dbReference type="ARBA" id="ARBA00022840"/>
    </source>
</evidence>
<dbReference type="Pfam" id="PF00749">
    <property type="entry name" value="tRNA-synt_1c"/>
    <property type="match status" value="1"/>
</dbReference>
<dbReference type="GO" id="GO:0004818">
    <property type="term" value="F:glutamate-tRNA ligase activity"/>
    <property type="evidence" value="ECO:0007669"/>
    <property type="project" value="TreeGrafter"/>
</dbReference>
<evidence type="ECO:0000256" key="4">
    <source>
        <dbReference type="ARBA" id="ARBA00022917"/>
    </source>
</evidence>
<keyword evidence="2 6" id="KW-0547">Nucleotide-binding</keyword>
<keyword evidence="3 6" id="KW-0067">ATP-binding</keyword>
<dbReference type="AlphaFoldDB" id="A0A9Q0JMI4"/>
<keyword evidence="5 6" id="KW-0030">Aminoacyl-tRNA synthetase</keyword>
<sequence>MSTSNVAGGRSPLADLPAAVTGEVRLRFAPEPSGFLHIGHAKAALLNQEYASRYQGHLILRFDDTNPLKESQEFVENILRDTATLGLRYEEVTYTSDYFHDLMKMAERLIQEGKAYVDDAPKESKQDDRFLGIESKCRSNSVEQNLDLWGEMVRGSEKGLQCCLRGKLDMKSPNKCLRDPVYYRCVAKPHHRVETQQFNVYPTYDFACPFVDSVQGITHALRSSEYTDRNPLYHRIQEDMGMRKVHVVEISRLNLAFTPLSKRHLKFFVQNGMVEGWDDPRLPTVQGIIRRGLKVDALTQFVAQLVSLSTLILLITSSN</sequence>
<dbReference type="GO" id="GO:0006424">
    <property type="term" value="P:glutamyl-tRNA aminoacylation"/>
    <property type="evidence" value="ECO:0007669"/>
    <property type="project" value="TreeGrafter"/>
</dbReference>
<evidence type="ECO:0000256" key="5">
    <source>
        <dbReference type="ARBA" id="ARBA00023146"/>
    </source>
</evidence>
<evidence type="ECO:0000256" key="6">
    <source>
        <dbReference type="RuleBase" id="RU363037"/>
    </source>
</evidence>
<dbReference type="InterPro" id="IPR000924">
    <property type="entry name" value="Glu/Gln-tRNA-synth"/>
</dbReference>
<dbReference type="GO" id="GO:0048608">
    <property type="term" value="P:reproductive structure development"/>
    <property type="evidence" value="ECO:0007669"/>
    <property type="project" value="UniProtKB-ARBA"/>
</dbReference>
<organism evidence="8 9">
    <name type="scientific">Turnera subulata</name>
    <dbReference type="NCBI Taxonomy" id="218843"/>
    <lineage>
        <taxon>Eukaryota</taxon>
        <taxon>Viridiplantae</taxon>
        <taxon>Streptophyta</taxon>
        <taxon>Embryophyta</taxon>
        <taxon>Tracheophyta</taxon>
        <taxon>Spermatophyta</taxon>
        <taxon>Magnoliopsida</taxon>
        <taxon>eudicotyledons</taxon>
        <taxon>Gunneridae</taxon>
        <taxon>Pentapetalae</taxon>
        <taxon>rosids</taxon>
        <taxon>fabids</taxon>
        <taxon>Malpighiales</taxon>
        <taxon>Passifloraceae</taxon>
        <taxon>Turnera</taxon>
    </lineage>
</organism>
<evidence type="ECO:0000256" key="2">
    <source>
        <dbReference type="ARBA" id="ARBA00022741"/>
    </source>
</evidence>
<proteinExistence type="inferred from homology"/>
<evidence type="ECO:0000313" key="9">
    <source>
        <dbReference type="Proteomes" id="UP001141552"/>
    </source>
</evidence>
<comment type="similarity">
    <text evidence="6">Belongs to the class-I aminoacyl-tRNA synthetase family.</text>
</comment>
<dbReference type="OrthoDB" id="10250478at2759"/>
<keyword evidence="1 6" id="KW-0436">Ligase</keyword>
<dbReference type="PRINTS" id="PR00987">
    <property type="entry name" value="TRNASYNTHGLU"/>
</dbReference>
<dbReference type="InterPro" id="IPR014729">
    <property type="entry name" value="Rossmann-like_a/b/a_fold"/>
</dbReference>
<dbReference type="InterPro" id="IPR050132">
    <property type="entry name" value="Gln/Glu-tRNA_Ligase"/>
</dbReference>
<gene>
    <name evidence="8" type="ORF">Tsubulata_031363</name>
</gene>
<dbReference type="InterPro" id="IPR001412">
    <property type="entry name" value="aa-tRNA-synth_I_CS"/>
</dbReference>
<dbReference type="GO" id="GO:0017102">
    <property type="term" value="C:methionyl glutamyl tRNA synthetase complex"/>
    <property type="evidence" value="ECO:0007669"/>
    <property type="project" value="TreeGrafter"/>
</dbReference>
<comment type="caution">
    <text evidence="8">The sequence shown here is derived from an EMBL/GenBank/DDBJ whole genome shotgun (WGS) entry which is preliminary data.</text>
</comment>
<dbReference type="SUPFAM" id="SSF52374">
    <property type="entry name" value="Nucleotidylyl transferase"/>
    <property type="match status" value="1"/>
</dbReference>
<reference evidence="8" key="1">
    <citation type="submission" date="2022-02" db="EMBL/GenBank/DDBJ databases">
        <authorList>
            <person name="Henning P.M."/>
            <person name="McCubbin A.G."/>
            <person name="Shore J.S."/>
        </authorList>
    </citation>
    <scope>NUCLEOTIDE SEQUENCE</scope>
    <source>
        <strain evidence="8">F60SS</strain>
        <tissue evidence="8">Leaves</tissue>
    </source>
</reference>
<name>A0A9Q0JMI4_9ROSI</name>
<dbReference type="GO" id="GO:0009791">
    <property type="term" value="P:post-embryonic development"/>
    <property type="evidence" value="ECO:0007669"/>
    <property type="project" value="UniProtKB-ARBA"/>
</dbReference>